<dbReference type="AlphaFoldDB" id="A0A1H9SDM0"/>
<organism evidence="2 3">
    <name type="scientific">Tranquillimonas rosea</name>
    <dbReference type="NCBI Taxonomy" id="641238"/>
    <lineage>
        <taxon>Bacteria</taxon>
        <taxon>Pseudomonadati</taxon>
        <taxon>Pseudomonadota</taxon>
        <taxon>Alphaproteobacteria</taxon>
        <taxon>Rhodobacterales</taxon>
        <taxon>Roseobacteraceae</taxon>
        <taxon>Tranquillimonas</taxon>
    </lineage>
</organism>
<feature type="domain" description="YgjP-like metallopeptidase" evidence="1">
    <location>
        <begin position="24"/>
        <end position="215"/>
    </location>
</feature>
<dbReference type="PANTHER" id="PTHR30399">
    <property type="entry name" value="UNCHARACTERIZED PROTEIN YGJP"/>
    <property type="match status" value="1"/>
</dbReference>
<sequence>MGHAVLPGNPPIDITLRRSGRARRLSLRVSGLDGRVTLTLPPRVTETEALRFARSREGWIRKALEGQERPTPVVAGTQLIVAGKEMAVTEGPRPRLGEGAIQVAPGRSAGPQVAALLKALARERVVAAADLHAARLGRPYGRVTVRDTRSRWGSCSPAGDLMLSWRLILAPPDVLDYVVAHEVAHLEHMDHSAAFWSVVARLRPDFEEPRSWLRHNGQGLHRWRFAD</sequence>
<keyword evidence="3" id="KW-1185">Reference proteome</keyword>
<dbReference type="OrthoDB" id="9795402at2"/>
<evidence type="ECO:0000259" key="1">
    <source>
        <dbReference type="Pfam" id="PF01863"/>
    </source>
</evidence>
<name>A0A1H9SDM0_9RHOB</name>
<evidence type="ECO:0000313" key="2">
    <source>
        <dbReference type="EMBL" id="SER83102.1"/>
    </source>
</evidence>
<dbReference type="Gene3D" id="3.30.2010.10">
    <property type="entry name" value="Metalloproteases ('zincins'), catalytic domain"/>
    <property type="match status" value="1"/>
</dbReference>
<dbReference type="PANTHER" id="PTHR30399:SF1">
    <property type="entry name" value="UTP PYROPHOSPHATASE"/>
    <property type="match status" value="1"/>
</dbReference>
<gene>
    <name evidence="2" type="ORF">SAMN04490244_103157</name>
</gene>
<accession>A0A1H9SDM0</accession>
<dbReference type="RefSeq" id="WP_092690065.1">
    <property type="nucleotide sequence ID" value="NZ_FOGU01000003.1"/>
</dbReference>
<dbReference type="CDD" id="cd07344">
    <property type="entry name" value="M48_yhfN_like"/>
    <property type="match status" value="1"/>
</dbReference>
<dbReference type="InterPro" id="IPR002725">
    <property type="entry name" value="YgjP-like_metallopeptidase"/>
</dbReference>
<dbReference type="InterPro" id="IPR053136">
    <property type="entry name" value="UTP_pyrophosphatase-like"/>
</dbReference>
<evidence type="ECO:0000313" key="3">
    <source>
        <dbReference type="Proteomes" id="UP000198885"/>
    </source>
</evidence>
<protein>
    <recommendedName>
        <fullName evidence="1">YgjP-like metallopeptidase domain-containing protein</fullName>
    </recommendedName>
</protein>
<reference evidence="2 3" key="1">
    <citation type="submission" date="2016-10" db="EMBL/GenBank/DDBJ databases">
        <authorList>
            <person name="de Groot N.N."/>
        </authorList>
    </citation>
    <scope>NUCLEOTIDE SEQUENCE [LARGE SCALE GENOMIC DNA]</scope>
    <source>
        <strain evidence="2 3">DSM 23042</strain>
    </source>
</reference>
<dbReference type="EMBL" id="FOGU01000003">
    <property type="protein sequence ID" value="SER83102.1"/>
    <property type="molecule type" value="Genomic_DNA"/>
</dbReference>
<proteinExistence type="predicted"/>
<dbReference type="STRING" id="641238.SAMN04490244_103157"/>
<dbReference type="Proteomes" id="UP000198885">
    <property type="component" value="Unassembled WGS sequence"/>
</dbReference>
<dbReference type="Pfam" id="PF01863">
    <property type="entry name" value="YgjP-like"/>
    <property type="match status" value="1"/>
</dbReference>